<evidence type="ECO:0000256" key="3">
    <source>
        <dbReference type="ARBA" id="ARBA00012438"/>
    </source>
</evidence>
<accession>A0A6N3A9L1</accession>
<gene>
    <name evidence="5" type="ORF">CILFYP54_00161</name>
</gene>
<dbReference type="SUPFAM" id="SSF47384">
    <property type="entry name" value="Homodimeric domain of signal transducing histidine kinase"/>
    <property type="match status" value="1"/>
</dbReference>
<dbReference type="InterPro" id="IPR036097">
    <property type="entry name" value="HisK_dim/P_sf"/>
</dbReference>
<evidence type="ECO:0000256" key="2">
    <source>
        <dbReference type="ARBA" id="ARBA00004236"/>
    </source>
</evidence>
<dbReference type="CDD" id="cd00082">
    <property type="entry name" value="HisKA"/>
    <property type="match status" value="1"/>
</dbReference>
<feature type="domain" description="Signal transduction histidine kinase dimerisation/phosphoacceptor" evidence="4">
    <location>
        <begin position="220"/>
        <end position="300"/>
    </location>
</feature>
<name>A0A6N3A9L1_9ACTN</name>
<dbReference type="GO" id="GO:0005886">
    <property type="term" value="C:plasma membrane"/>
    <property type="evidence" value="ECO:0007669"/>
    <property type="project" value="UniProtKB-SubCell"/>
</dbReference>
<dbReference type="EC" id="2.7.13.3" evidence="3"/>
<organism evidence="5">
    <name type="scientific">Collinsella intestinalis</name>
    <dbReference type="NCBI Taxonomy" id="147207"/>
    <lineage>
        <taxon>Bacteria</taxon>
        <taxon>Bacillati</taxon>
        <taxon>Actinomycetota</taxon>
        <taxon>Coriobacteriia</taxon>
        <taxon>Coriobacteriales</taxon>
        <taxon>Coriobacteriaceae</taxon>
        <taxon>Collinsella</taxon>
    </lineage>
</organism>
<dbReference type="Gene3D" id="1.10.287.130">
    <property type="match status" value="1"/>
</dbReference>
<proteinExistence type="predicted"/>
<comment type="catalytic activity">
    <reaction evidence="1">
        <text>ATP + protein L-histidine = ADP + protein N-phospho-L-histidine.</text>
        <dbReference type="EC" id="2.7.13.3"/>
    </reaction>
</comment>
<dbReference type="InterPro" id="IPR003661">
    <property type="entry name" value="HisK_dim/P_dom"/>
</dbReference>
<evidence type="ECO:0000313" key="5">
    <source>
        <dbReference type="EMBL" id="VYT86938.1"/>
    </source>
</evidence>
<dbReference type="AlphaFoldDB" id="A0A6N3A9L1"/>
<dbReference type="Pfam" id="PF00512">
    <property type="entry name" value="HisKA"/>
    <property type="match status" value="1"/>
</dbReference>
<sequence>MKMSRDLAVFRRRIVVVSAVLVALCTAACMTLLAVPLINADMTMRRHMLEEFSNQPFDVERTGAGIEAHGTSGLIVAGADISWCRVAVDESDKMLAVECGGAAAVDRLSESGATQLVRLRDEVGSQPFSFDGRRWIGLWQPLGAQDGAVTVSNGNVAAVEAAPTGRRVYTFLDVTPHGEYVASLILRCISSGAVIVLCATAVAAFATTRSLRPVRETRERERKFVLSASHELKTPLMAITSACDVLEAEAAISSDVSGDLSIGDASVGVDSPSRWLGIIREASDEMARSISDMLRSLDGGV</sequence>
<dbReference type="SMART" id="SM00388">
    <property type="entry name" value="HisKA"/>
    <property type="match status" value="1"/>
</dbReference>
<reference evidence="5" key="1">
    <citation type="submission" date="2019-11" db="EMBL/GenBank/DDBJ databases">
        <authorList>
            <person name="Feng L."/>
        </authorList>
    </citation>
    <scope>NUCLEOTIDE SEQUENCE</scope>
    <source>
        <strain evidence="5">CintestinalisLFYP54</strain>
    </source>
</reference>
<keyword evidence="5" id="KW-0808">Transferase</keyword>
<dbReference type="RefSeq" id="WP_156848482.1">
    <property type="nucleotide sequence ID" value="NZ_CACRTN010000011.1"/>
</dbReference>
<dbReference type="GO" id="GO:0000155">
    <property type="term" value="F:phosphorelay sensor kinase activity"/>
    <property type="evidence" value="ECO:0007669"/>
    <property type="project" value="InterPro"/>
</dbReference>
<evidence type="ECO:0000259" key="4">
    <source>
        <dbReference type="SMART" id="SM00388"/>
    </source>
</evidence>
<dbReference type="EMBL" id="CACRTN010000011">
    <property type="protein sequence ID" value="VYT86938.1"/>
    <property type="molecule type" value="Genomic_DNA"/>
</dbReference>
<comment type="subcellular location">
    <subcellularLocation>
        <location evidence="2">Cell membrane</location>
    </subcellularLocation>
</comment>
<evidence type="ECO:0000256" key="1">
    <source>
        <dbReference type="ARBA" id="ARBA00000085"/>
    </source>
</evidence>
<protein>
    <recommendedName>
        <fullName evidence="3">histidine kinase</fullName>
        <ecNumber evidence="3">2.7.13.3</ecNumber>
    </recommendedName>
</protein>
<keyword evidence="5" id="KW-0418">Kinase</keyword>